<dbReference type="AlphaFoldDB" id="A0A433QV63"/>
<feature type="compositionally biased region" description="Pro residues" evidence="1">
    <location>
        <begin position="25"/>
        <end position="37"/>
    </location>
</feature>
<proteinExistence type="predicted"/>
<evidence type="ECO:0000313" key="2">
    <source>
        <dbReference type="EMBL" id="RUS33680.1"/>
    </source>
</evidence>
<dbReference type="EMBL" id="RBNJ01001013">
    <property type="protein sequence ID" value="RUS33680.1"/>
    <property type="molecule type" value="Genomic_DNA"/>
</dbReference>
<feature type="region of interest" description="Disordered" evidence="1">
    <location>
        <begin position="102"/>
        <end position="128"/>
    </location>
</feature>
<accession>A0A433QV63</accession>
<dbReference type="Proteomes" id="UP000274822">
    <property type="component" value="Unassembled WGS sequence"/>
</dbReference>
<feature type="compositionally biased region" description="Gly residues" evidence="1">
    <location>
        <begin position="116"/>
        <end position="127"/>
    </location>
</feature>
<evidence type="ECO:0000313" key="3">
    <source>
        <dbReference type="Proteomes" id="UP000274822"/>
    </source>
</evidence>
<keyword evidence="3" id="KW-1185">Reference proteome</keyword>
<feature type="compositionally biased region" description="Low complexity" evidence="1">
    <location>
        <begin position="102"/>
        <end position="115"/>
    </location>
</feature>
<reference evidence="2 3" key="1">
    <citation type="journal article" date="2018" name="New Phytol.">
        <title>Phylogenomics of Endogonaceae and evolution of mycorrhizas within Mucoromycota.</title>
        <authorList>
            <person name="Chang Y."/>
            <person name="Desiro A."/>
            <person name="Na H."/>
            <person name="Sandor L."/>
            <person name="Lipzen A."/>
            <person name="Clum A."/>
            <person name="Barry K."/>
            <person name="Grigoriev I.V."/>
            <person name="Martin F.M."/>
            <person name="Stajich J.E."/>
            <person name="Smith M.E."/>
            <person name="Bonito G."/>
            <person name="Spatafora J.W."/>
        </authorList>
    </citation>
    <scope>NUCLEOTIDE SEQUENCE [LARGE SCALE GENOMIC DNA]</scope>
    <source>
        <strain evidence="2 3">AD002</strain>
    </source>
</reference>
<comment type="caution">
    <text evidence="2">The sequence shown here is derived from an EMBL/GenBank/DDBJ whole genome shotgun (WGS) entry which is preliminary data.</text>
</comment>
<gene>
    <name evidence="2" type="ORF">BC938DRAFT_470573</name>
</gene>
<evidence type="ECO:0000256" key="1">
    <source>
        <dbReference type="SAM" id="MobiDB-lite"/>
    </source>
</evidence>
<protein>
    <submittedName>
        <fullName evidence="2">Uncharacterized protein</fullName>
    </submittedName>
</protein>
<sequence length="155" mass="16192">MFTKAIKYHFSVQLPIIACSTPPTHPLTHPPIHPPPSTHSSTHSPIHPPIHPPTCSASCTSSSSHAVSVPRCIPWVIESSTLSKSPTRLLSLTAQTGSMWKFSKGSSSTSASESGSGPGECSIGGGGARDEEAIGAMVSRWSENLVSWPLLRAGG</sequence>
<name>A0A433QV63_9FUNG</name>
<organism evidence="2 3">
    <name type="scientific">Jimgerdemannia flammicorona</name>
    <dbReference type="NCBI Taxonomy" id="994334"/>
    <lineage>
        <taxon>Eukaryota</taxon>
        <taxon>Fungi</taxon>
        <taxon>Fungi incertae sedis</taxon>
        <taxon>Mucoromycota</taxon>
        <taxon>Mucoromycotina</taxon>
        <taxon>Endogonomycetes</taxon>
        <taxon>Endogonales</taxon>
        <taxon>Endogonaceae</taxon>
        <taxon>Jimgerdemannia</taxon>
    </lineage>
</organism>
<feature type="region of interest" description="Disordered" evidence="1">
    <location>
        <begin position="25"/>
        <end position="49"/>
    </location>
</feature>